<dbReference type="HOGENOM" id="CLU_177605_0_0_6"/>
<name>A9KGB1_COXBN</name>
<feature type="domain" description="Putative integrase N-terminal" evidence="1">
    <location>
        <begin position="31"/>
        <end position="75"/>
    </location>
</feature>
<dbReference type="KEGG" id="cbd:CBUD_1404"/>
<dbReference type="EMBL" id="CP000733">
    <property type="protein sequence ID" value="ABS77305.2"/>
    <property type="molecule type" value="Genomic_DNA"/>
</dbReference>
<evidence type="ECO:0000259" key="1">
    <source>
        <dbReference type="Pfam" id="PF12834"/>
    </source>
</evidence>
<dbReference type="AlphaFoldDB" id="A9KGB1"/>
<dbReference type="RefSeq" id="WP_010958145.1">
    <property type="nucleotide sequence ID" value="NC_009727.1"/>
</dbReference>
<evidence type="ECO:0000313" key="3">
    <source>
        <dbReference type="Proteomes" id="UP000008555"/>
    </source>
</evidence>
<protein>
    <submittedName>
        <fullName evidence="2">Hypothetical cytosolic protein</fullName>
    </submittedName>
</protein>
<gene>
    <name evidence="2" type="ordered locus">CBUD_1404</name>
</gene>
<proteinExistence type="predicted"/>
<dbReference type="Proteomes" id="UP000008555">
    <property type="component" value="Chromosome"/>
</dbReference>
<reference evidence="2 3" key="1">
    <citation type="journal article" date="2009" name="Infect. Immun.">
        <title>Comparative genomics reveal extensive transposon-mediated genomic plasticity and diversity among potential effector proteins within the genus Coxiella.</title>
        <authorList>
            <person name="Beare P.A."/>
            <person name="Unsworth N."/>
            <person name="Andoh M."/>
            <person name="Voth D.E."/>
            <person name="Omsland A."/>
            <person name="Gilk S.D."/>
            <person name="Williams K.P."/>
            <person name="Sobral B.W."/>
            <person name="Kupko J.J.III."/>
            <person name="Porcella S.F."/>
            <person name="Samuel J.E."/>
            <person name="Heinzen R.A."/>
        </authorList>
    </citation>
    <scope>NUCLEOTIDE SEQUENCE [LARGE SCALE GENOMIC DNA]</scope>
    <source>
        <strain evidence="2 3">Dugway 5J108-111</strain>
    </source>
</reference>
<evidence type="ECO:0000313" key="2">
    <source>
        <dbReference type="EMBL" id="ABS77305.2"/>
    </source>
</evidence>
<accession>A9KGB1</accession>
<sequence length="75" mass="8993">MQVIRTLTINPFFERGPMSRRRKFINSVINIIDHNRDDSYRTQNDRQKYLISMAENLYAAGFQLEHAHFLKSKHI</sequence>
<organism evidence="2 3">
    <name type="scientific">Coxiella burnetii (strain Dugway 5J108-111)</name>
    <dbReference type="NCBI Taxonomy" id="434922"/>
    <lineage>
        <taxon>Bacteria</taxon>
        <taxon>Pseudomonadati</taxon>
        <taxon>Pseudomonadota</taxon>
        <taxon>Gammaproteobacteria</taxon>
        <taxon>Legionellales</taxon>
        <taxon>Coxiellaceae</taxon>
        <taxon>Coxiella</taxon>
    </lineage>
</organism>
<dbReference type="Pfam" id="PF12834">
    <property type="entry name" value="Phage_int_SAM_2"/>
    <property type="match status" value="1"/>
</dbReference>
<dbReference type="InterPro" id="IPR024457">
    <property type="entry name" value="Putative_integrase_N"/>
</dbReference>